<reference evidence="3" key="1">
    <citation type="journal article" date="2020" name="Mol. Plant Microbe Interact.">
        <title>Genome Sequence of the Biocontrol Agent Coniothyrium minitans strain Conio (IMI 134523).</title>
        <authorList>
            <person name="Patel D."/>
            <person name="Shittu T.A."/>
            <person name="Baroncelli R."/>
            <person name="Muthumeenakshi S."/>
            <person name="Osborne T.H."/>
            <person name="Janganan T.K."/>
            <person name="Sreenivasaprasad S."/>
        </authorList>
    </citation>
    <scope>NUCLEOTIDE SEQUENCE</scope>
    <source>
        <strain evidence="3">Conio</strain>
    </source>
</reference>
<feature type="transmembrane region" description="Helical" evidence="1">
    <location>
        <begin position="265"/>
        <end position="284"/>
    </location>
</feature>
<accession>A0A9P6GIE5</accession>
<gene>
    <name evidence="3" type="ORF">PMIN01_05651</name>
</gene>
<dbReference type="InterPro" id="IPR046529">
    <property type="entry name" value="DUF6594"/>
</dbReference>
<sequence>MQAQQPPRPVHRCGRFYRESAQYPEQLKYRRLGPQWSKKLYDDEEELLVIERELNNSIAEFRSRDGQGPLTTLDFPRILVKRDGKLYGKWMRYENKLKAHGQDLCLVHSLQNLPTHGSYAGATLNDYPELFENDGTFCPTNETDGARAYKDPTSPDFVAVVGVDSYDVLTDLAVKHIAWIDQRVLERLRQCFRMGAGLGQIRLSTLVAFFDTVAFIFVPVLLTTTMFALARIPSLMVRIAVVGVFGLVFSASAKLLGGQISRSSIFSLTAAYFAVASVFVSTTGESACRTN</sequence>
<organism evidence="3 4">
    <name type="scientific">Paraphaeosphaeria minitans</name>
    <dbReference type="NCBI Taxonomy" id="565426"/>
    <lineage>
        <taxon>Eukaryota</taxon>
        <taxon>Fungi</taxon>
        <taxon>Dikarya</taxon>
        <taxon>Ascomycota</taxon>
        <taxon>Pezizomycotina</taxon>
        <taxon>Dothideomycetes</taxon>
        <taxon>Pleosporomycetidae</taxon>
        <taxon>Pleosporales</taxon>
        <taxon>Massarineae</taxon>
        <taxon>Didymosphaeriaceae</taxon>
        <taxon>Paraphaeosphaeria</taxon>
    </lineage>
</organism>
<feature type="domain" description="DUF6594" evidence="2">
    <location>
        <begin position="17"/>
        <end position="275"/>
    </location>
</feature>
<proteinExistence type="predicted"/>
<evidence type="ECO:0000259" key="2">
    <source>
        <dbReference type="Pfam" id="PF20237"/>
    </source>
</evidence>
<evidence type="ECO:0000256" key="1">
    <source>
        <dbReference type="SAM" id="Phobius"/>
    </source>
</evidence>
<dbReference type="Proteomes" id="UP000756921">
    <property type="component" value="Unassembled WGS sequence"/>
</dbReference>
<protein>
    <recommendedName>
        <fullName evidence="2">DUF6594 domain-containing protein</fullName>
    </recommendedName>
</protein>
<evidence type="ECO:0000313" key="4">
    <source>
        <dbReference type="Proteomes" id="UP000756921"/>
    </source>
</evidence>
<feature type="transmembrane region" description="Helical" evidence="1">
    <location>
        <begin position="235"/>
        <end position="253"/>
    </location>
</feature>
<feature type="transmembrane region" description="Helical" evidence="1">
    <location>
        <begin position="203"/>
        <end position="229"/>
    </location>
</feature>
<evidence type="ECO:0000313" key="3">
    <source>
        <dbReference type="EMBL" id="KAF9735736.1"/>
    </source>
</evidence>
<keyword evidence="1" id="KW-0472">Membrane</keyword>
<dbReference type="PANTHER" id="PTHR34502:SF4">
    <property type="entry name" value="DUF6594 DOMAIN-CONTAINING PROTEIN"/>
    <property type="match status" value="1"/>
</dbReference>
<dbReference type="PANTHER" id="PTHR34502">
    <property type="entry name" value="DUF6594 DOMAIN-CONTAINING PROTEIN-RELATED"/>
    <property type="match status" value="1"/>
</dbReference>
<dbReference type="AlphaFoldDB" id="A0A9P6GIE5"/>
<dbReference type="OrthoDB" id="3793504at2759"/>
<comment type="caution">
    <text evidence="3">The sequence shown here is derived from an EMBL/GenBank/DDBJ whole genome shotgun (WGS) entry which is preliminary data.</text>
</comment>
<dbReference type="Pfam" id="PF20237">
    <property type="entry name" value="DUF6594"/>
    <property type="match status" value="1"/>
</dbReference>
<dbReference type="EMBL" id="WJXW01000005">
    <property type="protein sequence ID" value="KAF9735736.1"/>
    <property type="molecule type" value="Genomic_DNA"/>
</dbReference>
<keyword evidence="1" id="KW-1133">Transmembrane helix</keyword>
<keyword evidence="1" id="KW-0812">Transmembrane</keyword>
<name>A0A9P6GIE5_9PLEO</name>
<keyword evidence="4" id="KW-1185">Reference proteome</keyword>